<dbReference type="EMBL" id="RWIC01000047">
    <property type="protein sequence ID" value="TKC51761.1"/>
    <property type="molecule type" value="Genomic_DNA"/>
</dbReference>
<sequence>MEQRGVAMAIGPAVLATAFLCAVASAPDTCPEVKLVGLEGSDKLSILRGCPGLPGPTGPKGEAGASGQKGDSLTSHNNNAFSTKDQDSDKNTANCAVQYQGAWWYKDCHVSNLNGHYLGGPHESFANGINWRSGKGYNYSYKVSEMKVRAT</sequence>
<keyword evidence="5 14" id="KW-0732">Signal</keyword>
<keyword evidence="2" id="KW-0964">Secreted</keyword>
<dbReference type="GO" id="GO:0001867">
    <property type="term" value="P:complement activation, lectin pathway"/>
    <property type="evidence" value="ECO:0007669"/>
    <property type="project" value="TreeGrafter"/>
</dbReference>
<dbReference type="GO" id="GO:0003823">
    <property type="term" value="F:antigen binding"/>
    <property type="evidence" value="ECO:0007669"/>
    <property type="project" value="TreeGrafter"/>
</dbReference>
<feature type="domain" description="Fibrinogen C-terminal" evidence="15">
    <location>
        <begin position="66"/>
        <end position="151"/>
    </location>
</feature>
<evidence type="ECO:0000256" key="5">
    <source>
        <dbReference type="ARBA" id="ARBA00022729"/>
    </source>
</evidence>
<dbReference type="GO" id="GO:0005615">
    <property type="term" value="C:extracellular space"/>
    <property type="evidence" value="ECO:0007669"/>
    <property type="project" value="TreeGrafter"/>
</dbReference>
<comment type="subcellular location">
    <subcellularLocation>
        <location evidence="1">Secreted</location>
    </subcellularLocation>
</comment>
<feature type="region of interest" description="Disordered" evidence="13">
    <location>
        <begin position="49"/>
        <end position="89"/>
    </location>
</feature>
<keyword evidence="12" id="KW-0325">Glycoprotein</keyword>
<gene>
    <name evidence="16" type="ORF">EI555_013336</name>
</gene>
<dbReference type="GO" id="GO:0097367">
    <property type="term" value="F:carbohydrate derivative binding"/>
    <property type="evidence" value="ECO:0007669"/>
    <property type="project" value="TreeGrafter"/>
</dbReference>
<dbReference type="InterPro" id="IPR020837">
    <property type="entry name" value="Fibrinogen_CS"/>
</dbReference>
<dbReference type="Proteomes" id="UP000308365">
    <property type="component" value="Unassembled WGS sequence"/>
</dbReference>
<dbReference type="GO" id="GO:0005581">
    <property type="term" value="C:collagen trimer"/>
    <property type="evidence" value="ECO:0007669"/>
    <property type="project" value="UniProtKB-KW"/>
</dbReference>
<keyword evidence="7" id="KW-0677">Repeat</keyword>
<keyword evidence="10" id="KW-0176">Collagen</keyword>
<dbReference type="SMART" id="SM00186">
    <property type="entry name" value="FBG"/>
    <property type="match status" value="1"/>
</dbReference>
<dbReference type="AlphaFoldDB" id="A0A4U1FNL0"/>
<feature type="compositionally biased region" description="Polar residues" evidence="13">
    <location>
        <begin position="69"/>
        <end position="83"/>
    </location>
</feature>
<dbReference type="InterPro" id="IPR036056">
    <property type="entry name" value="Fibrinogen-like_C"/>
</dbReference>
<dbReference type="PANTHER" id="PTHR19143:SF433">
    <property type="entry name" value="FICOLIN-2"/>
    <property type="match status" value="1"/>
</dbReference>
<keyword evidence="6" id="KW-0430">Lectin</keyword>
<evidence type="ECO:0000256" key="2">
    <source>
        <dbReference type="ARBA" id="ARBA00022525"/>
    </source>
</evidence>
<evidence type="ECO:0000256" key="11">
    <source>
        <dbReference type="ARBA" id="ARBA00023157"/>
    </source>
</evidence>
<dbReference type="InterPro" id="IPR002181">
    <property type="entry name" value="Fibrinogen_a/b/g_C_dom"/>
</dbReference>
<accession>A0A4U1FNL0</accession>
<evidence type="ECO:0000256" key="4">
    <source>
        <dbReference type="ARBA" id="ARBA00022723"/>
    </source>
</evidence>
<dbReference type="GO" id="GO:0030246">
    <property type="term" value="F:carbohydrate binding"/>
    <property type="evidence" value="ECO:0007669"/>
    <property type="project" value="UniProtKB-KW"/>
</dbReference>
<dbReference type="InterPro" id="IPR050373">
    <property type="entry name" value="Fibrinogen_C-term_domain"/>
</dbReference>
<evidence type="ECO:0000313" key="16">
    <source>
        <dbReference type="EMBL" id="TKC51761.1"/>
    </source>
</evidence>
<evidence type="ECO:0000256" key="8">
    <source>
        <dbReference type="ARBA" id="ARBA00022837"/>
    </source>
</evidence>
<evidence type="ECO:0000256" key="10">
    <source>
        <dbReference type="ARBA" id="ARBA00023119"/>
    </source>
</evidence>
<keyword evidence="9" id="KW-0391">Immunity</keyword>
<name>A0A4U1FNL0_MONMO</name>
<evidence type="ECO:0000256" key="12">
    <source>
        <dbReference type="ARBA" id="ARBA00023180"/>
    </source>
</evidence>
<keyword evidence="8" id="KW-0106">Calcium</keyword>
<proteinExistence type="predicted"/>
<dbReference type="PROSITE" id="PS51406">
    <property type="entry name" value="FIBRINOGEN_C_2"/>
    <property type="match status" value="1"/>
</dbReference>
<dbReference type="GO" id="GO:0005102">
    <property type="term" value="F:signaling receptor binding"/>
    <property type="evidence" value="ECO:0007669"/>
    <property type="project" value="TreeGrafter"/>
</dbReference>
<evidence type="ECO:0000256" key="1">
    <source>
        <dbReference type="ARBA" id="ARBA00004613"/>
    </source>
</evidence>
<keyword evidence="11" id="KW-1015">Disulfide bond</keyword>
<reference evidence="17" key="1">
    <citation type="journal article" date="2019" name="IScience">
        <title>Narwhal Genome Reveals Long-Term Low Genetic Diversity despite Current Large Abundance Size.</title>
        <authorList>
            <person name="Westbury M.V."/>
            <person name="Petersen B."/>
            <person name="Garde E."/>
            <person name="Heide-Jorgensen M.P."/>
            <person name="Lorenzen E.D."/>
        </authorList>
    </citation>
    <scope>NUCLEOTIDE SEQUENCE [LARGE SCALE GENOMIC DNA]</scope>
</reference>
<evidence type="ECO:0000256" key="14">
    <source>
        <dbReference type="SAM" id="SignalP"/>
    </source>
</evidence>
<dbReference type="Pfam" id="PF00147">
    <property type="entry name" value="Fibrinogen_C"/>
    <property type="match status" value="1"/>
</dbReference>
<dbReference type="GO" id="GO:0046872">
    <property type="term" value="F:metal ion binding"/>
    <property type="evidence" value="ECO:0007669"/>
    <property type="project" value="UniProtKB-KW"/>
</dbReference>
<evidence type="ECO:0000313" key="17">
    <source>
        <dbReference type="Proteomes" id="UP000308365"/>
    </source>
</evidence>
<evidence type="ECO:0000256" key="13">
    <source>
        <dbReference type="SAM" id="MobiDB-lite"/>
    </source>
</evidence>
<feature type="chain" id="PRO_5020868788" description="Fibrinogen C-terminal domain-containing protein" evidence="14">
    <location>
        <begin position="27"/>
        <end position="151"/>
    </location>
</feature>
<evidence type="ECO:0000256" key="7">
    <source>
        <dbReference type="ARBA" id="ARBA00022737"/>
    </source>
</evidence>
<keyword evidence="4" id="KW-0479">Metal-binding</keyword>
<comment type="caution">
    <text evidence="16">The sequence shown here is derived from an EMBL/GenBank/DDBJ whole genome shotgun (WGS) entry which is preliminary data.</text>
</comment>
<evidence type="ECO:0000256" key="9">
    <source>
        <dbReference type="ARBA" id="ARBA00022859"/>
    </source>
</evidence>
<dbReference type="InterPro" id="IPR014716">
    <property type="entry name" value="Fibrinogen_a/b/g_C_1"/>
</dbReference>
<dbReference type="SUPFAM" id="SSF56496">
    <property type="entry name" value="Fibrinogen C-terminal domain-like"/>
    <property type="match status" value="1"/>
</dbReference>
<feature type="signal peptide" evidence="14">
    <location>
        <begin position="1"/>
        <end position="26"/>
    </location>
</feature>
<dbReference type="PROSITE" id="PS00514">
    <property type="entry name" value="FIBRINOGEN_C_1"/>
    <property type="match status" value="1"/>
</dbReference>
<evidence type="ECO:0000256" key="6">
    <source>
        <dbReference type="ARBA" id="ARBA00022734"/>
    </source>
</evidence>
<keyword evidence="3" id="KW-0399">Innate immunity</keyword>
<evidence type="ECO:0000259" key="15">
    <source>
        <dbReference type="PROSITE" id="PS51406"/>
    </source>
</evidence>
<evidence type="ECO:0000256" key="3">
    <source>
        <dbReference type="ARBA" id="ARBA00022588"/>
    </source>
</evidence>
<dbReference type="Gene3D" id="3.90.215.10">
    <property type="entry name" value="Gamma Fibrinogen, chain A, domain 1"/>
    <property type="match status" value="1"/>
</dbReference>
<organism evidence="16 17">
    <name type="scientific">Monodon monoceros</name>
    <name type="common">Narwhal</name>
    <name type="synonym">Ceratodon monodon</name>
    <dbReference type="NCBI Taxonomy" id="40151"/>
    <lineage>
        <taxon>Eukaryota</taxon>
        <taxon>Metazoa</taxon>
        <taxon>Chordata</taxon>
        <taxon>Craniata</taxon>
        <taxon>Vertebrata</taxon>
        <taxon>Euteleostomi</taxon>
        <taxon>Mammalia</taxon>
        <taxon>Eutheria</taxon>
        <taxon>Laurasiatheria</taxon>
        <taxon>Artiodactyla</taxon>
        <taxon>Whippomorpha</taxon>
        <taxon>Cetacea</taxon>
        <taxon>Odontoceti</taxon>
        <taxon>Monodontidae</taxon>
        <taxon>Monodon</taxon>
    </lineage>
</organism>
<protein>
    <recommendedName>
        <fullName evidence="15">Fibrinogen C-terminal domain-containing protein</fullName>
    </recommendedName>
</protein>
<dbReference type="PANTHER" id="PTHR19143">
    <property type="entry name" value="FIBRINOGEN/TENASCIN/ANGIOPOEITIN"/>
    <property type="match status" value="1"/>
</dbReference>